<dbReference type="Gene3D" id="3.30.2350.10">
    <property type="entry name" value="Pseudouridine synthase"/>
    <property type="match status" value="1"/>
</dbReference>
<evidence type="ECO:0000256" key="2">
    <source>
        <dbReference type="ARBA" id="ARBA00023235"/>
    </source>
</evidence>
<dbReference type="CDD" id="cd02869">
    <property type="entry name" value="PseudoU_synth_RluA_like"/>
    <property type="match status" value="1"/>
</dbReference>
<keyword evidence="2 5" id="KW-0413">Isomerase</keyword>
<dbReference type="PANTHER" id="PTHR21600">
    <property type="entry name" value="MITOCHONDRIAL RNA PSEUDOURIDINE SYNTHASE"/>
    <property type="match status" value="1"/>
</dbReference>
<dbReference type="SUPFAM" id="SSF55174">
    <property type="entry name" value="Alpha-L RNA-binding motif"/>
    <property type="match status" value="1"/>
</dbReference>
<dbReference type="Proteomes" id="UP001501337">
    <property type="component" value="Unassembled WGS sequence"/>
</dbReference>
<proteinExistence type="inferred from homology"/>
<dbReference type="Gene3D" id="3.10.290.10">
    <property type="entry name" value="RNA-binding S4 domain"/>
    <property type="match status" value="1"/>
</dbReference>
<reference evidence="8" key="1">
    <citation type="journal article" date="2019" name="Int. J. Syst. Evol. Microbiol.">
        <title>The Global Catalogue of Microorganisms (GCM) 10K type strain sequencing project: providing services to taxonomists for standard genome sequencing and annotation.</title>
        <authorList>
            <consortium name="The Broad Institute Genomics Platform"/>
            <consortium name="The Broad Institute Genome Sequencing Center for Infectious Disease"/>
            <person name="Wu L."/>
            <person name="Ma J."/>
        </authorList>
    </citation>
    <scope>NUCLEOTIDE SEQUENCE [LARGE SCALE GENOMIC DNA]</scope>
    <source>
        <strain evidence="8">JCM 17555</strain>
    </source>
</reference>
<keyword evidence="8" id="KW-1185">Reference proteome</keyword>
<comment type="caution">
    <text evidence="7">The sequence shown here is derived from an EMBL/GenBank/DDBJ whole genome shotgun (WGS) entry which is preliminary data.</text>
</comment>
<organism evidence="7 8">
    <name type="scientific">Allohahella marinimesophila</name>
    <dbReference type="NCBI Taxonomy" id="1054972"/>
    <lineage>
        <taxon>Bacteria</taxon>
        <taxon>Pseudomonadati</taxon>
        <taxon>Pseudomonadota</taxon>
        <taxon>Gammaproteobacteria</taxon>
        <taxon>Oceanospirillales</taxon>
        <taxon>Hahellaceae</taxon>
        <taxon>Allohahella</taxon>
    </lineage>
</organism>
<evidence type="ECO:0000313" key="8">
    <source>
        <dbReference type="Proteomes" id="UP001501337"/>
    </source>
</evidence>
<dbReference type="EMBL" id="BAABBO010000014">
    <property type="protein sequence ID" value="GAA3970922.1"/>
    <property type="molecule type" value="Genomic_DNA"/>
</dbReference>
<comment type="catalytic activity">
    <reaction evidence="3">
        <text>uridine(1911/1915/1917) in 23S rRNA = pseudouridine(1911/1915/1917) in 23S rRNA</text>
        <dbReference type="Rhea" id="RHEA:42524"/>
        <dbReference type="Rhea" id="RHEA-COMP:10097"/>
        <dbReference type="Rhea" id="RHEA-COMP:10098"/>
        <dbReference type="ChEBI" id="CHEBI:65314"/>
        <dbReference type="ChEBI" id="CHEBI:65315"/>
        <dbReference type="EC" id="5.4.99.23"/>
    </reaction>
</comment>
<dbReference type="EC" id="5.4.99.-" evidence="5"/>
<dbReference type="InterPro" id="IPR006225">
    <property type="entry name" value="PsdUridine_synth_RluC/D"/>
</dbReference>
<dbReference type="PROSITE" id="PS50889">
    <property type="entry name" value="S4"/>
    <property type="match status" value="1"/>
</dbReference>
<dbReference type="InterPro" id="IPR006224">
    <property type="entry name" value="PsdUridine_synth_RluA-like_CS"/>
</dbReference>
<dbReference type="Pfam" id="PF00849">
    <property type="entry name" value="PseudoU_synth_2"/>
    <property type="match status" value="1"/>
</dbReference>
<accession>A0ABP7PTU5</accession>
<comment type="function">
    <text evidence="5">Responsible for synthesis of pseudouridine from uracil.</text>
</comment>
<dbReference type="InterPro" id="IPR020103">
    <property type="entry name" value="PsdUridine_synth_cat_dom_sf"/>
</dbReference>
<evidence type="ECO:0000313" key="7">
    <source>
        <dbReference type="EMBL" id="GAA3970922.1"/>
    </source>
</evidence>
<evidence type="ECO:0000256" key="1">
    <source>
        <dbReference type="ARBA" id="ARBA00010876"/>
    </source>
</evidence>
<evidence type="ECO:0000256" key="3">
    <source>
        <dbReference type="ARBA" id="ARBA00036882"/>
    </source>
</evidence>
<gene>
    <name evidence="7" type="primary">rluD</name>
    <name evidence="7" type="ORF">GCM10022278_30510</name>
</gene>
<dbReference type="SUPFAM" id="SSF55120">
    <property type="entry name" value="Pseudouridine synthase"/>
    <property type="match status" value="1"/>
</dbReference>
<keyword evidence="4" id="KW-0694">RNA-binding</keyword>
<dbReference type="PANTHER" id="PTHR21600:SF44">
    <property type="entry name" value="RIBOSOMAL LARGE SUBUNIT PSEUDOURIDINE SYNTHASE D"/>
    <property type="match status" value="1"/>
</dbReference>
<protein>
    <recommendedName>
        <fullName evidence="5">Pseudouridine synthase</fullName>
        <ecNumber evidence="5">5.4.99.-</ecNumber>
    </recommendedName>
</protein>
<dbReference type="RefSeq" id="WP_344807917.1">
    <property type="nucleotide sequence ID" value="NZ_BAABBO010000014.1"/>
</dbReference>
<evidence type="ECO:0000259" key="6">
    <source>
        <dbReference type="Pfam" id="PF00849"/>
    </source>
</evidence>
<sequence length="347" mass="38167">MTNMTSEEELDLDDVTAQPTQLELDDTCTVELGGQRFDLVALAMIGQHYDGISRAKVQQWIEDGTCLLNGETSRSKQKVYAGDQLTLKVTLAAEGDWVAQDIPLTIVYEDEHLLVIDKPAGMVVHPAPGHPDGTLVNAVLHHSEAQRLLPRAGIVHRLDKDTSGLMVVAKTLLAQSSLIEQLRTRSMGRHYYAICKGVPISAGKVDAPIGRDPAHRQRMGVVGGGKPAVTHYRVITRHHYCAELMLKLESGRTHQIRVHMQHAGFALVGDPLYVKMRGSWLRGMDSVLKQTLNDFPRQALHATELNLIHPATEEPMSWTSALPDDLVALQKALEASDKAAKLASQIQ</sequence>
<dbReference type="CDD" id="cd00165">
    <property type="entry name" value="S4"/>
    <property type="match status" value="1"/>
</dbReference>
<dbReference type="InterPro" id="IPR036986">
    <property type="entry name" value="S4_RNA-bd_sf"/>
</dbReference>
<dbReference type="PROSITE" id="PS01129">
    <property type="entry name" value="PSI_RLU"/>
    <property type="match status" value="1"/>
</dbReference>
<comment type="catalytic activity">
    <reaction evidence="5">
        <text>a uridine in RNA = a pseudouridine in RNA</text>
        <dbReference type="Rhea" id="RHEA:48348"/>
        <dbReference type="Rhea" id="RHEA-COMP:12068"/>
        <dbReference type="Rhea" id="RHEA-COMP:12069"/>
        <dbReference type="ChEBI" id="CHEBI:65314"/>
        <dbReference type="ChEBI" id="CHEBI:65315"/>
    </reaction>
</comment>
<name>A0ABP7PTU5_9GAMM</name>
<dbReference type="NCBIfam" id="TIGR00005">
    <property type="entry name" value="rluA_subfam"/>
    <property type="match status" value="1"/>
</dbReference>
<evidence type="ECO:0000256" key="4">
    <source>
        <dbReference type="PROSITE-ProRule" id="PRU00182"/>
    </source>
</evidence>
<evidence type="ECO:0000256" key="5">
    <source>
        <dbReference type="RuleBase" id="RU362028"/>
    </source>
</evidence>
<comment type="similarity">
    <text evidence="1 5">Belongs to the pseudouridine synthase RluA family.</text>
</comment>
<dbReference type="InterPro" id="IPR050188">
    <property type="entry name" value="RluA_PseudoU_synthase"/>
</dbReference>
<dbReference type="InterPro" id="IPR006145">
    <property type="entry name" value="PsdUridine_synth_RsuA/RluA"/>
</dbReference>
<feature type="domain" description="Pseudouridine synthase RsuA/RluA-like" evidence="6">
    <location>
        <begin position="112"/>
        <end position="262"/>
    </location>
</feature>